<dbReference type="Pfam" id="PF01627">
    <property type="entry name" value="Hpt"/>
    <property type="match status" value="1"/>
</dbReference>
<feature type="modified residue" description="Phosphohistidine" evidence="1">
    <location>
        <position position="36"/>
    </location>
</feature>
<feature type="domain" description="Response regulatory" evidence="3">
    <location>
        <begin position="112"/>
        <end position="228"/>
    </location>
</feature>
<dbReference type="Proteomes" id="UP000197781">
    <property type="component" value="Chromosome"/>
</dbReference>
<gene>
    <name evidence="6" type="ORF">BP422_21160</name>
</gene>
<dbReference type="CDD" id="cd01949">
    <property type="entry name" value="GGDEF"/>
    <property type="match status" value="1"/>
</dbReference>
<evidence type="ECO:0000256" key="2">
    <source>
        <dbReference type="PROSITE-ProRule" id="PRU00169"/>
    </source>
</evidence>
<evidence type="ECO:0000313" key="6">
    <source>
        <dbReference type="EMBL" id="ASJ55838.1"/>
    </source>
</evidence>
<dbReference type="InterPro" id="IPR011006">
    <property type="entry name" value="CheY-like_superfamily"/>
</dbReference>
<accession>A0A220ML47</accession>
<dbReference type="GO" id="GO:1902201">
    <property type="term" value="P:negative regulation of bacterial-type flagellum-dependent cell motility"/>
    <property type="evidence" value="ECO:0007669"/>
    <property type="project" value="TreeGrafter"/>
</dbReference>
<dbReference type="Gene3D" id="3.40.50.2300">
    <property type="match status" value="2"/>
</dbReference>
<dbReference type="EMBL" id="CP018145">
    <property type="protein sequence ID" value="ASJ55838.1"/>
    <property type="molecule type" value="Genomic_DNA"/>
</dbReference>
<organism evidence="6 7">
    <name type="scientific">Brevibacillus formosus</name>
    <dbReference type="NCBI Taxonomy" id="54913"/>
    <lineage>
        <taxon>Bacteria</taxon>
        <taxon>Bacillati</taxon>
        <taxon>Bacillota</taxon>
        <taxon>Bacilli</taxon>
        <taxon>Bacillales</taxon>
        <taxon>Paenibacillaceae</taxon>
        <taxon>Brevibacillus</taxon>
    </lineage>
</organism>
<evidence type="ECO:0000256" key="1">
    <source>
        <dbReference type="PROSITE-ProRule" id="PRU00110"/>
    </source>
</evidence>
<dbReference type="PROSITE" id="PS50887">
    <property type="entry name" value="GGDEF"/>
    <property type="match status" value="1"/>
</dbReference>
<dbReference type="Gene3D" id="1.20.120.160">
    <property type="entry name" value="HPT domain"/>
    <property type="match status" value="1"/>
</dbReference>
<dbReference type="Pfam" id="PF00072">
    <property type="entry name" value="Response_reg"/>
    <property type="match status" value="2"/>
</dbReference>
<feature type="domain" description="GGDEF" evidence="4">
    <location>
        <begin position="268"/>
        <end position="401"/>
    </location>
</feature>
<name>A0A220ML47_9BACL</name>
<dbReference type="InterPro" id="IPR001789">
    <property type="entry name" value="Sig_transdc_resp-reg_receiver"/>
</dbReference>
<dbReference type="PANTHER" id="PTHR45138">
    <property type="entry name" value="REGULATORY COMPONENTS OF SENSORY TRANSDUCTION SYSTEM"/>
    <property type="match status" value="1"/>
</dbReference>
<dbReference type="RefSeq" id="WP_088909463.1">
    <property type="nucleotide sequence ID" value="NZ_CP018145.1"/>
</dbReference>
<dbReference type="PROSITE" id="PS50110">
    <property type="entry name" value="RESPONSE_REGULATORY"/>
    <property type="match status" value="2"/>
</dbReference>
<evidence type="ECO:0000259" key="4">
    <source>
        <dbReference type="PROSITE" id="PS50887"/>
    </source>
</evidence>
<dbReference type="AlphaFoldDB" id="A0A220ML47"/>
<reference evidence="6 7" key="1">
    <citation type="submission" date="2016-11" db="EMBL/GenBank/DDBJ databases">
        <authorList>
            <person name="Jaros S."/>
            <person name="Januszkiewicz K."/>
            <person name="Wedrychowicz H."/>
        </authorList>
    </citation>
    <scope>NUCLEOTIDE SEQUENCE [LARGE SCALE GENOMIC DNA]</scope>
    <source>
        <strain evidence="6 7">NF2</strain>
    </source>
</reference>
<dbReference type="PROSITE" id="PS50894">
    <property type="entry name" value="HPT"/>
    <property type="match status" value="1"/>
</dbReference>
<dbReference type="GO" id="GO:0052621">
    <property type="term" value="F:diguanylate cyclase activity"/>
    <property type="evidence" value="ECO:0007669"/>
    <property type="project" value="TreeGrafter"/>
</dbReference>
<dbReference type="GO" id="GO:0000160">
    <property type="term" value="P:phosphorelay signal transduction system"/>
    <property type="evidence" value="ECO:0007669"/>
    <property type="project" value="InterPro"/>
</dbReference>
<dbReference type="GO" id="GO:0043709">
    <property type="term" value="P:cell adhesion involved in single-species biofilm formation"/>
    <property type="evidence" value="ECO:0007669"/>
    <property type="project" value="TreeGrafter"/>
</dbReference>
<dbReference type="InterPro" id="IPR036641">
    <property type="entry name" value="HPT_dom_sf"/>
</dbReference>
<dbReference type="InterPro" id="IPR043128">
    <property type="entry name" value="Rev_trsase/Diguanyl_cyclase"/>
</dbReference>
<dbReference type="InterPro" id="IPR029787">
    <property type="entry name" value="Nucleotide_cyclase"/>
</dbReference>
<dbReference type="SUPFAM" id="SSF55073">
    <property type="entry name" value="Nucleotide cyclase"/>
    <property type="match status" value="1"/>
</dbReference>
<proteinExistence type="predicted"/>
<dbReference type="InterPro" id="IPR008207">
    <property type="entry name" value="Sig_transdc_His_kin_Hpt_dom"/>
</dbReference>
<feature type="domain" description="Response regulatory" evidence="3">
    <location>
        <begin position="413"/>
        <end position="536"/>
    </location>
</feature>
<sequence>MIKYRETLLTNIHKQIETWFAQKSPVSHDELYRFLHSLKGTSGTIGLTDLSDLSELLLDRMDDMPAKDWSLGEWRLFLQELISLCYEQRPEQEVFIENPTLQRESPCEQQPLVLILDDDVTLLMYLKEYLENRNWSVIATVYPHKALDYFHDMNPDCFILDLNIPETGGFQVMQTISEKIKKQYVPTTIISIDCERETRLNAYRLGADDVMCKPLDMEELVVRLERQLRRKRWMNSILFLDELTGVNNRNSFVDTYQRLLFDAQRTNTPFSLAFLDIDFFKGVNDTYGHLIGDEVLTRFAAFIGQSAEKHDVLFRYGGEEFILLMPRTTVQTGKIRLEQMLSAFCSLMFDAPEGTFSLSFSGGIVQVDDPYKPHTYWIEAADTALYAAKNAGRRRIETAQITETHDSPKVKLKVAIIDDDPMIRVMLADSIKTCFDGWMHVDIQTYEEGAAFFDSTWHQGQEPYLVILDGMMPQMDGLEVLQKIRNLPNDKKYTVIMLTGRTEEQDIVRALQLGADDYMTKPFRTRELEARITRLVKRML</sequence>
<dbReference type="SMART" id="SM00448">
    <property type="entry name" value="REC"/>
    <property type="match status" value="2"/>
</dbReference>
<protein>
    <submittedName>
        <fullName evidence="6">Diguanylate cyclase</fullName>
    </submittedName>
</protein>
<dbReference type="PANTHER" id="PTHR45138:SF9">
    <property type="entry name" value="DIGUANYLATE CYCLASE DGCM-RELATED"/>
    <property type="match status" value="1"/>
</dbReference>
<feature type="domain" description="HPt" evidence="5">
    <location>
        <begin position="1"/>
        <end position="99"/>
    </location>
</feature>
<dbReference type="GO" id="GO:0005886">
    <property type="term" value="C:plasma membrane"/>
    <property type="evidence" value="ECO:0007669"/>
    <property type="project" value="TreeGrafter"/>
</dbReference>
<dbReference type="Gene3D" id="3.30.70.270">
    <property type="match status" value="1"/>
</dbReference>
<dbReference type="InterPro" id="IPR000160">
    <property type="entry name" value="GGDEF_dom"/>
</dbReference>
<dbReference type="NCBIfam" id="TIGR00254">
    <property type="entry name" value="GGDEF"/>
    <property type="match status" value="1"/>
</dbReference>
<dbReference type="SMART" id="SM00267">
    <property type="entry name" value="GGDEF"/>
    <property type="match status" value="1"/>
</dbReference>
<evidence type="ECO:0000259" key="3">
    <source>
        <dbReference type="PROSITE" id="PS50110"/>
    </source>
</evidence>
<dbReference type="InterPro" id="IPR050469">
    <property type="entry name" value="Diguanylate_Cyclase"/>
</dbReference>
<dbReference type="CDD" id="cd17574">
    <property type="entry name" value="REC_OmpR"/>
    <property type="match status" value="1"/>
</dbReference>
<dbReference type="KEGG" id="bfm:BP422_21160"/>
<evidence type="ECO:0000259" key="5">
    <source>
        <dbReference type="PROSITE" id="PS50894"/>
    </source>
</evidence>
<feature type="modified residue" description="4-aspartylphosphate" evidence="2">
    <location>
        <position position="161"/>
    </location>
</feature>
<dbReference type="FunFam" id="3.30.70.270:FF:000001">
    <property type="entry name" value="Diguanylate cyclase domain protein"/>
    <property type="match status" value="1"/>
</dbReference>
<dbReference type="SUPFAM" id="SSF52172">
    <property type="entry name" value="CheY-like"/>
    <property type="match status" value="2"/>
</dbReference>
<keyword evidence="2" id="KW-0597">Phosphoprotein</keyword>
<dbReference type="Pfam" id="PF00990">
    <property type="entry name" value="GGDEF"/>
    <property type="match status" value="1"/>
</dbReference>
<feature type="modified residue" description="4-aspartylphosphate" evidence="2">
    <location>
        <position position="469"/>
    </location>
</feature>
<evidence type="ECO:0000313" key="7">
    <source>
        <dbReference type="Proteomes" id="UP000197781"/>
    </source>
</evidence>
<dbReference type="SUPFAM" id="SSF47226">
    <property type="entry name" value="Histidine-containing phosphotransfer domain, HPT domain"/>
    <property type="match status" value="1"/>
</dbReference>